<gene>
    <name evidence="1" type="ORF">ACOC_LOCUS12163</name>
</gene>
<name>A0A0R3PZW8_ANGCS</name>
<organism evidence="3">
    <name type="scientific">Angiostrongylus costaricensis</name>
    <name type="common">Nematode worm</name>
    <dbReference type="NCBI Taxonomy" id="334426"/>
    <lineage>
        <taxon>Eukaryota</taxon>
        <taxon>Metazoa</taxon>
        <taxon>Ecdysozoa</taxon>
        <taxon>Nematoda</taxon>
        <taxon>Chromadorea</taxon>
        <taxon>Rhabditida</taxon>
        <taxon>Rhabditina</taxon>
        <taxon>Rhabditomorpha</taxon>
        <taxon>Strongyloidea</taxon>
        <taxon>Metastrongylidae</taxon>
        <taxon>Angiostrongylus</taxon>
    </lineage>
</organism>
<keyword evidence="2" id="KW-1185">Reference proteome</keyword>
<sequence length="87" mass="9731">MGTVDSNYFGCEEDEGVTTLAEEDSRGRLPVTHAISRVAYHLDYFWRQTSIAGFRALSFQSGDVKVLNESILFLVDVINNDIFPAVD</sequence>
<evidence type="ECO:0000313" key="1">
    <source>
        <dbReference type="EMBL" id="VDM63748.1"/>
    </source>
</evidence>
<protein>
    <submittedName>
        <fullName evidence="3">Bestrophin homolog</fullName>
    </submittedName>
</protein>
<proteinExistence type="predicted"/>
<dbReference type="EMBL" id="UYYA01004917">
    <property type="protein sequence ID" value="VDM63748.1"/>
    <property type="molecule type" value="Genomic_DNA"/>
</dbReference>
<dbReference type="Proteomes" id="UP000267027">
    <property type="component" value="Unassembled WGS sequence"/>
</dbReference>
<accession>A0A0R3PZW8</accession>
<reference evidence="3" key="1">
    <citation type="submission" date="2017-02" db="UniProtKB">
        <authorList>
            <consortium name="WormBaseParasite"/>
        </authorList>
    </citation>
    <scope>IDENTIFICATION</scope>
</reference>
<evidence type="ECO:0000313" key="2">
    <source>
        <dbReference type="Proteomes" id="UP000267027"/>
    </source>
</evidence>
<dbReference type="AlphaFoldDB" id="A0A0R3PZW8"/>
<dbReference type="WBParaSite" id="ACOC_0001216201-mRNA-1">
    <property type="protein sequence ID" value="ACOC_0001216201-mRNA-1"/>
    <property type="gene ID" value="ACOC_0001216201"/>
</dbReference>
<reference evidence="1 2" key="2">
    <citation type="submission" date="2018-11" db="EMBL/GenBank/DDBJ databases">
        <authorList>
            <consortium name="Pathogen Informatics"/>
        </authorList>
    </citation>
    <scope>NUCLEOTIDE SEQUENCE [LARGE SCALE GENOMIC DNA]</scope>
    <source>
        <strain evidence="1 2">Costa Rica</strain>
    </source>
</reference>
<evidence type="ECO:0000313" key="3">
    <source>
        <dbReference type="WBParaSite" id="ACOC_0001216201-mRNA-1"/>
    </source>
</evidence>